<protein>
    <submittedName>
        <fullName evidence="1">Uncharacterized protein</fullName>
    </submittedName>
</protein>
<evidence type="ECO:0000313" key="2">
    <source>
        <dbReference type="Proteomes" id="UP000179797"/>
    </source>
</evidence>
<dbReference type="Proteomes" id="UP000179797">
    <property type="component" value="Unassembled WGS sequence"/>
</dbReference>
<dbReference type="AlphaFoldDB" id="A0A1S1Z259"/>
<evidence type="ECO:0000313" key="1">
    <source>
        <dbReference type="EMBL" id="OHX67358.1"/>
    </source>
</evidence>
<name>A0A1S1Z259_FLAPC</name>
<accession>A0A1S1Z259</accession>
<dbReference type="EMBL" id="JRYR02000001">
    <property type="protein sequence ID" value="OHX67358.1"/>
    <property type="molecule type" value="Genomic_DNA"/>
</dbReference>
<gene>
    <name evidence="1" type="ORF">NH26_13905</name>
</gene>
<proteinExistence type="predicted"/>
<keyword evidence="2" id="KW-1185">Reference proteome</keyword>
<dbReference type="RefSeq" id="WP_044228953.1">
    <property type="nucleotide sequence ID" value="NZ_JRYR02000001.1"/>
</dbReference>
<dbReference type="STRING" id="915059.NH26_13905"/>
<reference evidence="1 2" key="1">
    <citation type="journal article" date="2012" name="Int. J. Syst. Evol. Microbiol.">
        <title>Flammeovirga pacifica sp. nov., isolated from deep-sea sediment.</title>
        <authorList>
            <person name="Xu H."/>
            <person name="Fu Y."/>
            <person name="Yang N."/>
            <person name="Ding Z."/>
            <person name="Lai Q."/>
            <person name="Zeng R."/>
        </authorList>
    </citation>
    <scope>NUCLEOTIDE SEQUENCE [LARGE SCALE GENOMIC DNA]</scope>
    <source>
        <strain evidence="2">DSM 24597 / LMG 26175 / WPAGA1</strain>
    </source>
</reference>
<organism evidence="1 2">
    <name type="scientific">Flammeovirga pacifica</name>
    <dbReference type="NCBI Taxonomy" id="915059"/>
    <lineage>
        <taxon>Bacteria</taxon>
        <taxon>Pseudomonadati</taxon>
        <taxon>Bacteroidota</taxon>
        <taxon>Cytophagia</taxon>
        <taxon>Cytophagales</taxon>
        <taxon>Flammeovirgaceae</taxon>
        <taxon>Flammeovirga</taxon>
    </lineage>
</organism>
<sequence>MKQIEIEVVEQLVKRKLLTVGKDITEEEAEELMSLDKRSYDSGSDGYNKLYEIFSDTSFDDPDGYDEVGVYEFNK</sequence>
<comment type="caution">
    <text evidence="1">The sequence shown here is derived from an EMBL/GenBank/DDBJ whole genome shotgun (WGS) entry which is preliminary data.</text>
</comment>